<dbReference type="GO" id="GO:0003700">
    <property type="term" value="F:DNA-binding transcription factor activity"/>
    <property type="evidence" value="ECO:0007669"/>
    <property type="project" value="InterPro"/>
</dbReference>
<protein>
    <submittedName>
        <fullName evidence="5">AraC family transcriptional regulator</fullName>
    </submittedName>
</protein>
<dbReference type="AlphaFoldDB" id="A0A084ESH7"/>
<feature type="domain" description="HTH araC/xylS-type" evidence="4">
    <location>
        <begin position="205"/>
        <end position="303"/>
    </location>
</feature>
<dbReference type="PROSITE" id="PS01124">
    <property type="entry name" value="HTH_ARAC_FAMILY_2"/>
    <property type="match status" value="1"/>
</dbReference>
<reference evidence="5 6" key="1">
    <citation type="submission" date="2014-03" db="EMBL/GenBank/DDBJ databases">
        <title>Genome sequence of Sphingobium yanoikuyae B1.</title>
        <authorList>
            <person name="Gan H.M."/>
            <person name="Gan H.Y."/>
            <person name="Savka M.A."/>
        </authorList>
    </citation>
    <scope>NUCLEOTIDE SEQUENCE [LARGE SCALE GENOMIC DNA]</scope>
    <source>
        <strain evidence="5 6">B1</strain>
    </source>
</reference>
<evidence type="ECO:0000313" key="6">
    <source>
        <dbReference type="Proteomes" id="UP000028534"/>
    </source>
</evidence>
<dbReference type="Pfam" id="PF07883">
    <property type="entry name" value="Cupin_2"/>
    <property type="match status" value="1"/>
</dbReference>
<dbReference type="PRINTS" id="PR00032">
    <property type="entry name" value="HTHARAC"/>
</dbReference>
<accession>A0A084ESH7</accession>
<keyword evidence="3" id="KW-0804">Transcription</keyword>
<dbReference type="SMART" id="SM00342">
    <property type="entry name" value="HTH_ARAC"/>
    <property type="match status" value="1"/>
</dbReference>
<dbReference type="PANTHER" id="PTHR43280:SF32">
    <property type="entry name" value="TRANSCRIPTIONAL REGULATORY PROTEIN"/>
    <property type="match status" value="1"/>
</dbReference>
<dbReference type="Gene3D" id="1.10.10.60">
    <property type="entry name" value="Homeodomain-like"/>
    <property type="match status" value="1"/>
</dbReference>
<comment type="caution">
    <text evidence="5">The sequence shown here is derived from an EMBL/GenBank/DDBJ whole genome shotgun (WGS) entry which is preliminary data.</text>
</comment>
<keyword evidence="2" id="KW-0238">DNA-binding</keyword>
<dbReference type="SUPFAM" id="SSF46689">
    <property type="entry name" value="Homeodomain-like"/>
    <property type="match status" value="1"/>
</dbReference>
<sequence>MAETENNLDFSLKSPASDGIAAVPRYILYGDASDRPDWFVNIEPLDKRCRERGWVIKPHTHPRMTQIVFCREGSGHMTIDGDNVPFAPGCVMVVPPHRIHGFDYATAANGWVITIETHYLDDLLIRAPDLRRVLQTPGVFPLADIDSNGVNGAMERLADELQAGQKGGAVGAEIQLMSVLLLFLRLWPVVERAEPVLSSRADLVRRFRVIVEQSYRQQPPLPDMAAQLGVSVSQLRLACKSVTGIAPIEIVHDHLLAEAKRCLAYTPMSVSEIADRLGFSDAAYFSRFFTKLASMPPTAFRKMHIPLS</sequence>
<dbReference type="Gene3D" id="2.60.120.10">
    <property type="entry name" value="Jelly Rolls"/>
    <property type="match status" value="1"/>
</dbReference>
<dbReference type="InterPro" id="IPR020449">
    <property type="entry name" value="Tscrpt_reg_AraC-type_HTH"/>
</dbReference>
<evidence type="ECO:0000256" key="2">
    <source>
        <dbReference type="ARBA" id="ARBA00023125"/>
    </source>
</evidence>
<evidence type="ECO:0000256" key="3">
    <source>
        <dbReference type="ARBA" id="ARBA00023163"/>
    </source>
</evidence>
<evidence type="ECO:0000313" key="5">
    <source>
        <dbReference type="EMBL" id="KEZ20919.1"/>
    </source>
</evidence>
<organism evidence="5 6">
    <name type="scientific">Sphingobium yanoikuyae</name>
    <name type="common">Sphingomonas yanoikuyae</name>
    <dbReference type="NCBI Taxonomy" id="13690"/>
    <lineage>
        <taxon>Bacteria</taxon>
        <taxon>Pseudomonadati</taxon>
        <taxon>Pseudomonadota</taxon>
        <taxon>Alphaproteobacteria</taxon>
        <taxon>Sphingomonadales</taxon>
        <taxon>Sphingomonadaceae</taxon>
        <taxon>Sphingobium</taxon>
    </lineage>
</organism>
<dbReference type="eggNOG" id="COG2207">
    <property type="taxonomic scope" value="Bacteria"/>
</dbReference>
<evidence type="ECO:0000256" key="1">
    <source>
        <dbReference type="ARBA" id="ARBA00023015"/>
    </source>
</evidence>
<keyword evidence="1" id="KW-0805">Transcription regulation</keyword>
<proteinExistence type="predicted"/>
<evidence type="ECO:0000259" key="4">
    <source>
        <dbReference type="PROSITE" id="PS01124"/>
    </source>
</evidence>
<dbReference type="EMBL" id="JGVR01000003">
    <property type="protein sequence ID" value="KEZ20919.1"/>
    <property type="molecule type" value="Genomic_DNA"/>
</dbReference>
<gene>
    <name evidence="5" type="ORF">CP98_00960</name>
</gene>
<dbReference type="RefSeq" id="WP_051886618.1">
    <property type="nucleotide sequence ID" value="NZ_JGVR01000003.1"/>
</dbReference>
<dbReference type="Proteomes" id="UP000028534">
    <property type="component" value="Unassembled WGS sequence"/>
</dbReference>
<dbReference type="SUPFAM" id="SSF51215">
    <property type="entry name" value="Regulatory protein AraC"/>
    <property type="match status" value="1"/>
</dbReference>
<dbReference type="InterPro" id="IPR013096">
    <property type="entry name" value="Cupin_2"/>
</dbReference>
<dbReference type="InterPro" id="IPR009057">
    <property type="entry name" value="Homeodomain-like_sf"/>
</dbReference>
<dbReference type="InterPro" id="IPR037923">
    <property type="entry name" value="HTH-like"/>
</dbReference>
<dbReference type="Pfam" id="PF12833">
    <property type="entry name" value="HTH_18"/>
    <property type="match status" value="1"/>
</dbReference>
<dbReference type="InterPro" id="IPR014710">
    <property type="entry name" value="RmlC-like_jellyroll"/>
</dbReference>
<dbReference type="PATRIC" id="fig|13690.10.peg.997"/>
<dbReference type="PANTHER" id="PTHR43280">
    <property type="entry name" value="ARAC-FAMILY TRANSCRIPTIONAL REGULATOR"/>
    <property type="match status" value="1"/>
</dbReference>
<dbReference type="InterPro" id="IPR018060">
    <property type="entry name" value="HTH_AraC"/>
</dbReference>
<dbReference type="GO" id="GO:0043565">
    <property type="term" value="F:sequence-specific DNA binding"/>
    <property type="evidence" value="ECO:0007669"/>
    <property type="project" value="InterPro"/>
</dbReference>
<name>A0A084ESH7_SPHYA</name>